<dbReference type="HAMAP" id="MF_00134_B">
    <property type="entry name" value="IGPS_B"/>
    <property type="match status" value="1"/>
</dbReference>
<protein>
    <recommendedName>
        <fullName evidence="8">Indole-3-glycerol phosphate synthase</fullName>
        <shortName evidence="8">IGPS</shortName>
        <ecNumber evidence="8">4.1.1.48</ecNumber>
    </recommendedName>
</protein>
<evidence type="ECO:0000256" key="5">
    <source>
        <dbReference type="ARBA" id="ARBA00022822"/>
    </source>
</evidence>
<dbReference type="Gene3D" id="3.20.20.70">
    <property type="entry name" value="Aldolase class I"/>
    <property type="match status" value="1"/>
</dbReference>
<dbReference type="Proteomes" id="UP000028073">
    <property type="component" value="Unassembled WGS sequence"/>
</dbReference>
<evidence type="ECO:0000256" key="7">
    <source>
        <dbReference type="ARBA" id="ARBA00023239"/>
    </source>
</evidence>
<dbReference type="NCBIfam" id="NF001370">
    <property type="entry name" value="PRK00278.1-2"/>
    <property type="match status" value="1"/>
</dbReference>
<dbReference type="InterPro" id="IPR011060">
    <property type="entry name" value="RibuloseP-bd_barrel"/>
</dbReference>
<dbReference type="InterPro" id="IPR045186">
    <property type="entry name" value="Indole-3-glycerol_P_synth"/>
</dbReference>
<dbReference type="PANTHER" id="PTHR22854:SF2">
    <property type="entry name" value="INDOLE-3-GLYCEROL-PHOSPHATE SYNTHASE"/>
    <property type="match status" value="1"/>
</dbReference>
<dbReference type="STRING" id="1137799.GZ78_16995"/>
<dbReference type="FunFam" id="3.20.20.70:FF:000024">
    <property type="entry name" value="Indole-3-glycerol phosphate synthase"/>
    <property type="match status" value="1"/>
</dbReference>
<keyword evidence="11" id="KW-1185">Reference proteome</keyword>
<dbReference type="EMBL" id="JOKH01000003">
    <property type="protein sequence ID" value="KEQ17469.1"/>
    <property type="molecule type" value="Genomic_DNA"/>
</dbReference>
<evidence type="ECO:0000256" key="6">
    <source>
        <dbReference type="ARBA" id="ARBA00023141"/>
    </source>
</evidence>
<dbReference type="InterPro" id="IPR013798">
    <property type="entry name" value="Indole-3-glycerol_P_synth_dom"/>
</dbReference>
<evidence type="ECO:0000256" key="3">
    <source>
        <dbReference type="ARBA" id="ARBA00022605"/>
    </source>
</evidence>
<dbReference type="CDD" id="cd00331">
    <property type="entry name" value="IGPS"/>
    <property type="match status" value="1"/>
</dbReference>
<dbReference type="GO" id="GO:0004425">
    <property type="term" value="F:indole-3-glycerol-phosphate synthase activity"/>
    <property type="evidence" value="ECO:0007669"/>
    <property type="project" value="UniProtKB-UniRule"/>
</dbReference>
<accession>A0A081NG96</accession>
<dbReference type="eggNOG" id="COG0134">
    <property type="taxonomic scope" value="Bacteria"/>
</dbReference>
<evidence type="ECO:0000256" key="1">
    <source>
        <dbReference type="ARBA" id="ARBA00001633"/>
    </source>
</evidence>
<dbReference type="NCBIfam" id="NF001373">
    <property type="entry name" value="PRK00278.1-6"/>
    <property type="match status" value="1"/>
</dbReference>
<keyword evidence="7 8" id="KW-0456">Lyase</keyword>
<dbReference type="EC" id="4.1.1.48" evidence="8"/>
<keyword evidence="5 8" id="KW-0822">Tryptophan biosynthesis</keyword>
<comment type="caution">
    <text evidence="10">The sequence shown here is derived from an EMBL/GenBank/DDBJ whole genome shotgun (WGS) entry which is preliminary data.</text>
</comment>
<dbReference type="PROSITE" id="PS00614">
    <property type="entry name" value="IGPS"/>
    <property type="match status" value="1"/>
</dbReference>
<dbReference type="UniPathway" id="UPA00035">
    <property type="reaction ID" value="UER00043"/>
</dbReference>
<evidence type="ECO:0000256" key="8">
    <source>
        <dbReference type="HAMAP-Rule" id="MF_00134"/>
    </source>
</evidence>
<reference evidence="10 11" key="1">
    <citation type="submission" date="2014-06" db="EMBL/GenBank/DDBJ databases">
        <title>Whole Genome Sequences of Three Symbiotic Endozoicomonas Bacteria.</title>
        <authorList>
            <person name="Neave M.J."/>
            <person name="Apprill A."/>
            <person name="Voolstra C.R."/>
        </authorList>
    </citation>
    <scope>NUCLEOTIDE SEQUENCE [LARGE SCALE GENOMIC DNA]</scope>
    <source>
        <strain evidence="10 11">DSM 25634</strain>
    </source>
</reference>
<evidence type="ECO:0000259" key="9">
    <source>
        <dbReference type="Pfam" id="PF00218"/>
    </source>
</evidence>
<evidence type="ECO:0000313" key="10">
    <source>
        <dbReference type="EMBL" id="KEQ17469.1"/>
    </source>
</evidence>
<proteinExistence type="inferred from homology"/>
<dbReference type="PANTHER" id="PTHR22854">
    <property type="entry name" value="TRYPTOPHAN BIOSYNTHESIS PROTEIN"/>
    <property type="match status" value="1"/>
</dbReference>
<gene>
    <name evidence="8 10" type="primary">trpC</name>
    <name evidence="10" type="ORF">GZ78_16995</name>
</gene>
<dbReference type="SUPFAM" id="SSF51366">
    <property type="entry name" value="Ribulose-phoshate binding barrel"/>
    <property type="match status" value="1"/>
</dbReference>
<sequence>MTTSNTRPTILNKIVERKREEVAERQTNLSMQEVIARARHTEGTRDFAKSLETRTENRQAAIIAEIKKASPSKGVIRENFDPVSIAQSYEQAGASCLSVLTDKDFFQGAESYLQEARSACSLPVLRKDFMVDPWQIYESRMIGADCILLIVSCLTDGELQEFSSTALDLGMDVLVEVHGPEELERALPLEGTLLGINNRNLNTFEVTLDNTFALLPQIPEGRKVITESGIHSVEDVDSMFSKGVNSFLVGEAFMRQEDPGRGLSNLFGKYL</sequence>
<evidence type="ECO:0000313" key="11">
    <source>
        <dbReference type="Proteomes" id="UP000028073"/>
    </source>
</evidence>
<dbReference type="InterPro" id="IPR001468">
    <property type="entry name" value="Indole-3-GlycerolPSynthase_CS"/>
</dbReference>
<dbReference type="GO" id="GO:0004640">
    <property type="term" value="F:phosphoribosylanthranilate isomerase activity"/>
    <property type="evidence" value="ECO:0007669"/>
    <property type="project" value="TreeGrafter"/>
</dbReference>
<comment type="pathway">
    <text evidence="2 8">Amino-acid biosynthesis; L-tryptophan biosynthesis; L-tryptophan from chorismate: step 4/5.</text>
</comment>
<evidence type="ECO:0000256" key="4">
    <source>
        <dbReference type="ARBA" id="ARBA00022793"/>
    </source>
</evidence>
<evidence type="ECO:0000256" key="2">
    <source>
        <dbReference type="ARBA" id="ARBA00004696"/>
    </source>
</evidence>
<keyword evidence="4 8" id="KW-0210">Decarboxylase</keyword>
<feature type="domain" description="Indole-3-glycerol phosphate synthase" evidence="9">
    <location>
        <begin position="11"/>
        <end position="261"/>
    </location>
</feature>
<comment type="catalytic activity">
    <reaction evidence="1 8">
        <text>1-(2-carboxyphenylamino)-1-deoxy-D-ribulose 5-phosphate + H(+) = (1S,2R)-1-C-(indol-3-yl)glycerol 3-phosphate + CO2 + H2O</text>
        <dbReference type="Rhea" id="RHEA:23476"/>
        <dbReference type="ChEBI" id="CHEBI:15377"/>
        <dbReference type="ChEBI" id="CHEBI:15378"/>
        <dbReference type="ChEBI" id="CHEBI:16526"/>
        <dbReference type="ChEBI" id="CHEBI:58613"/>
        <dbReference type="ChEBI" id="CHEBI:58866"/>
        <dbReference type="EC" id="4.1.1.48"/>
    </reaction>
</comment>
<comment type="similarity">
    <text evidence="8">Belongs to the TrpC family.</text>
</comment>
<dbReference type="AlphaFoldDB" id="A0A081NG96"/>
<dbReference type="RefSeq" id="WP_034837763.1">
    <property type="nucleotide sequence ID" value="NZ_JOKH01000003.1"/>
</dbReference>
<dbReference type="GO" id="GO:0000162">
    <property type="term" value="P:L-tryptophan biosynthetic process"/>
    <property type="evidence" value="ECO:0007669"/>
    <property type="project" value="UniProtKB-UniRule"/>
</dbReference>
<dbReference type="NCBIfam" id="NF001377">
    <property type="entry name" value="PRK00278.2-4"/>
    <property type="match status" value="1"/>
</dbReference>
<keyword evidence="6 8" id="KW-0057">Aromatic amino acid biosynthesis</keyword>
<organism evidence="10 11">
    <name type="scientific">Endozoicomonas numazuensis</name>
    <dbReference type="NCBI Taxonomy" id="1137799"/>
    <lineage>
        <taxon>Bacteria</taxon>
        <taxon>Pseudomonadati</taxon>
        <taxon>Pseudomonadota</taxon>
        <taxon>Gammaproteobacteria</taxon>
        <taxon>Oceanospirillales</taxon>
        <taxon>Endozoicomonadaceae</taxon>
        <taxon>Endozoicomonas</taxon>
    </lineage>
</organism>
<dbReference type="Pfam" id="PF00218">
    <property type="entry name" value="IGPS"/>
    <property type="match status" value="1"/>
</dbReference>
<name>A0A081NG96_9GAMM</name>
<keyword evidence="3 8" id="KW-0028">Amino-acid biosynthesis</keyword>
<dbReference type="InterPro" id="IPR013785">
    <property type="entry name" value="Aldolase_TIM"/>
</dbReference>
<dbReference type="OrthoDB" id="9804217at2"/>